<gene>
    <name evidence="1" type="ORF">GCM10011506_18990</name>
</gene>
<sequence>MDPYANEFANLSPYNYGGNNPIMFNDPSGGRMYPNPDHLRSWRELASGGGGLGGGPMHSIGPGSGNHWADAYSSQMRDYAFSSSRSFENKWDMSTFDYQVKNALEKYGREAWLALMSSKFFSSGNRYKWYELIEGGTVQADRIKVKESFNMFDYFPGGKYFWSTHMGQDLKSMIPCDCQPYGETIMTSGKGGNGSSTTAERSGIIVDPITRALPDKWSLNGLVSWYNRARDHFTYTGESWPIDEISGDTIFYNQNGNRSYNIGDTLFLVHPNIKTGVNDTSKQHRTGQYEYWFPN</sequence>
<comment type="caution">
    <text evidence="1">The sequence shown here is derived from an EMBL/GenBank/DDBJ whole genome shotgun (WGS) entry which is preliminary data.</text>
</comment>
<reference evidence="2" key="1">
    <citation type="journal article" date="2019" name="Int. J. Syst. Evol. Microbiol.">
        <title>The Global Catalogue of Microorganisms (GCM) 10K type strain sequencing project: providing services to taxonomists for standard genome sequencing and annotation.</title>
        <authorList>
            <consortium name="The Broad Institute Genomics Platform"/>
            <consortium name="The Broad Institute Genome Sequencing Center for Infectious Disease"/>
            <person name="Wu L."/>
            <person name="Ma J."/>
        </authorList>
    </citation>
    <scope>NUCLEOTIDE SEQUENCE [LARGE SCALE GENOMIC DNA]</scope>
    <source>
        <strain evidence="2">CGMCC 1.10832</strain>
    </source>
</reference>
<dbReference type="EMBL" id="BMEC01000005">
    <property type="protein sequence ID" value="GGC33753.1"/>
    <property type="molecule type" value="Genomic_DNA"/>
</dbReference>
<proteinExistence type="predicted"/>
<organism evidence="1 2">
    <name type="scientific">Marivirga lumbricoides</name>
    <dbReference type="NCBI Taxonomy" id="1046115"/>
    <lineage>
        <taxon>Bacteria</taxon>
        <taxon>Pseudomonadati</taxon>
        <taxon>Bacteroidota</taxon>
        <taxon>Cytophagia</taxon>
        <taxon>Cytophagales</taxon>
        <taxon>Marivirgaceae</taxon>
        <taxon>Marivirga</taxon>
    </lineage>
</organism>
<evidence type="ECO:0008006" key="3">
    <source>
        <dbReference type="Google" id="ProtNLM"/>
    </source>
</evidence>
<keyword evidence="2" id="KW-1185">Reference proteome</keyword>
<accession>A0ABQ1M2P7</accession>
<evidence type="ECO:0000313" key="2">
    <source>
        <dbReference type="Proteomes" id="UP000636010"/>
    </source>
</evidence>
<name>A0ABQ1M2P7_9BACT</name>
<dbReference type="Proteomes" id="UP000636010">
    <property type="component" value="Unassembled WGS sequence"/>
</dbReference>
<evidence type="ECO:0000313" key="1">
    <source>
        <dbReference type="EMBL" id="GGC33753.1"/>
    </source>
</evidence>
<protein>
    <recommendedName>
        <fullName evidence="3">RHS repeat-associated core domain-containing protein</fullName>
    </recommendedName>
</protein>